<dbReference type="GO" id="GO:0034455">
    <property type="term" value="C:t-UTP complex"/>
    <property type="evidence" value="ECO:0007669"/>
    <property type="project" value="TreeGrafter"/>
</dbReference>
<evidence type="ECO:0000256" key="1">
    <source>
        <dbReference type="SAM" id="MobiDB-lite"/>
    </source>
</evidence>
<name>A0A8B9U7L6_9AVES</name>
<dbReference type="GO" id="GO:0030686">
    <property type="term" value="C:90S preribosome"/>
    <property type="evidence" value="ECO:0007669"/>
    <property type="project" value="InterPro"/>
</dbReference>
<dbReference type="InterPro" id="IPR046351">
    <property type="entry name" value="UTP4"/>
</dbReference>
<evidence type="ECO:0000313" key="2">
    <source>
        <dbReference type="Ensembl" id="ENSAZOP00000003464.1"/>
    </source>
</evidence>
<evidence type="ECO:0000313" key="3">
    <source>
        <dbReference type="Proteomes" id="UP000694549"/>
    </source>
</evidence>
<dbReference type="InterPro" id="IPR036322">
    <property type="entry name" value="WD40_repeat_dom_sf"/>
</dbReference>
<proteinExistence type="predicted"/>
<dbReference type="SUPFAM" id="SSF50978">
    <property type="entry name" value="WD40 repeat-like"/>
    <property type="match status" value="1"/>
</dbReference>
<dbReference type="PANTHER" id="PTHR44163:SF1">
    <property type="entry name" value="U3 SMALL NUCLEOLAR RNA-ASSOCIATED PROTEIN 4 HOMOLOG"/>
    <property type="match status" value="1"/>
</dbReference>
<dbReference type="Ensembl" id="ENSAZOT00000003680.1">
    <property type="protein sequence ID" value="ENSAZOP00000003464.1"/>
    <property type="gene ID" value="ENSAZOG00000002254.1"/>
</dbReference>
<dbReference type="GO" id="GO:0000462">
    <property type="term" value="P:maturation of SSU-rRNA from tricistronic rRNA transcript (SSU-rRNA, 5.8S rRNA, LSU-rRNA)"/>
    <property type="evidence" value="ECO:0007669"/>
    <property type="project" value="InterPro"/>
</dbReference>
<organism evidence="2 3">
    <name type="scientific">Anas zonorhyncha</name>
    <name type="common">Eastern spot-billed duck</name>
    <dbReference type="NCBI Taxonomy" id="75864"/>
    <lineage>
        <taxon>Eukaryota</taxon>
        <taxon>Metazoa</taxon>
        <taxon>Chordata</taxon>
        <taxon>Craniata</taxon>
        <taxon>Vertebrata</taxon>
        <taxon>Euteleostomi</taxon>
        <taxon>Archelosauria</taxon>
        <taxon>Archosauria</taxon>
        <taxon>Dinosauria</taxon>
        <taxon>Saurischia</taxon>
        <taxon>Theropoda</taxon>
        <taxon>Coelurosauria</taxon>
        <taxon>Aves</taxon>
        <taxon>Neognathae</taxon>
        <taxon>Galloanserae</taxon>
        <taxon>Anseriformes</taxon>
        <taxon>Anatidae</taxon>
        <taxon>Anatinae</taxon>
        <taxon>Anas</taxon>
    </lineage>
</organism>
<protein>
    <submittedName>
        <fullName evidence="2">Uncharacterized protein</fullName>
    </submittedName>
</protein>
<dbReference type="GO" id="GO:0003723">
    <property type="term" value="F:RNA binding"/>
    <property type="evidence" value="ECO:0007669"/>
    <property type="project" value="TreeGrafter"/>
</dbReference>
<feature type="region of interest" description="Disordered" evidence="1">
    <location>
        <begin position="1"/>
        <end position="20"/>
    </location>
</feature>
<dbReference type="AlphaFoldDB" id="A0A8B9U7L6"/>
<feature type="compositionally biased region" description="Gly residues" evidence="1">
    <location>
        <begin position="1"/>
        <end position="18"/>
    </location>
</feature>
<reference evidence="2" key="1">
    <citation type="submission" date="2025-08" db="UniProtKB">
        <authorList>
            <consortium name="Ensembl"/>
        </authorList>
    </citation>
    <scope>IDENTIFICATION</scope>
</reference>
<dbReference type="PANTHER" id="PTHR44163">
    <property type="entry name" value="U3 SMALL NUCLEOLAR RNA-ASSOCIATED PROTEIN 4 HOMOLOG"/>
    <property type="match status" value="1"/>
</dbReference>
<dbReference type="Proteomes" id="UP000694549">
    <property type="component" value="Unplaced"/>
</dbReference>
<sequence length="250" mass="27282">GGHGTEGRAGGEPPGGHGVTADAAFLLRSPACPSCCSRRTSCSAPRTQAGCLWALSEAPSTSCSCWSRGAASTCTRCAPPQHHCTVPTYSCAVTALAIHPATNNLVIAYADQQLFEFSIPQKQYTAWSRTVQNCGLHKAWLERDSPITHIAFNPQNPAHILLHDVYMFCVLDKSLPLPDASTPLLNQSTLKQLPEHARQRQLHAFKICKKFQPLLFAELLEENRLVLVERPLADIRAQLPPPVQQQPFGT</sequence>
<reference evidence="2" key="2">
    <citation type="submission" date="2025-09" db="UniProtKB">
        <authorList>
            <consortium name="Ensembl"/>
        </authorList>
    </citation>
    <scope>IDENTIFICATION</scope>
</reference>
<keyword evidence="3" id="KW-1185">Reference proteome</keyword>
<accession>A0A8B9U7L6</accession>
<dbReference type="GO" id="GO:0032040">
    <property type="term" value="C:small-subunit processome"/>
    <property type="evidence" value="ECO:0007669"/>
    <property type="project" value="TreeGrafter"/>
</dbReference>